<proteinExistence type="predicted"/>
<dbReference type="RefSeq" id="WP_139827973.1">
    <property type="nucleotide sequence ID" value="NZ_FXAW01000002.1"/>
</dbReference>
<gene>
    <name evidence="1" type="ORF">SAMN05661096_01477</name>
</gene>
<evidence type="ECO:0000313" key="1">
    <source>
        <dbReference type="EMBL" id="SMG24671.1"/>
    </source>
</evidence>
<name>A0A1X7JA29_9BACT</name>
<dbReference type="EMBL" id="FXAW01000002">
    <property type="protein sequence ID" value="SMG24671.1"/>
    <property type="molecule type" value="Genomic_DNA"/>
</dbReference>
<dbReference type="InterPro" id="IPR010133">
    <property type="entry name" value="Bacteriocin_signal_seq"/>
</dbReference>
<organism evidence="1 2">
    <name type="scientific">Marivirga sericea</name>
    <dbReference type="NCBI Taxonomy" id="1028"/>
    <lineage>
        <taxon>Bacteria</taxon>
        <taxon>Pseudomonadati</taxon>
        <taxon>Bacteroidota</taxon>
        <taxon>Cytophagia</taxon>
        <taxon>Cytophagales</taxon>
        <taxon>Marivirgaceae</taxon>
        <taxon>Marivirga</taxon>
    </lineage>
</organism>
<accession>A0A1X7JA29</accession>
<keyword evidence="2" id="KW-1185">Reference proteome</keyword>
<reference evidence="2" key="1">
    <citation type="submission" date="2017-04" db="EMBL/GenBank/DDBJ databases">
        <authorList>
            <person name="Varghese N."/>
            <person name="Submissions S."/>
        </authorList>
    </citation>
    <scope>NUCLEOTIDE SEQUENCE [LARGE SCALE GENOMIC DNA]</scope>
    <source>
        <strain evidence="2">DSM 4125</strain>
    </source>
</reference>
<dbReference type="STRING" id="1028.SAMN05661096_01477"/>
<sequence>MENLSKSELKNISGGDLLAYYEALGDAINAMNNATPGSTSWNDSLWLRNTLLVEI</sequence>
<protein>
    <submittedName>
        <fullName evidence="1">Bacteriocin-type signal sequence-containing protein</fullName>
    </submittedName>
</protein>
<dbReference type="AlphaFoldDB" id="A0A1X7JA29"/>
<evidence type="ECO:0000313" key="2">
    <source>
        <dbReference type="Proteomes" id="UP000193804"/>
    </source>
</evidence>
<dbReference type="NCBIfam" id="TIGR01847">
    <property type="entry name" value="bacteriocin_sig"/>
    <property type="match status" value="1"/>
</dbReference>
<dbReference type="Proteomes" id="UP000193804">
    <property type="component" value="Unassembled WGS sequence"/>
</dbReference>